<dbReference type="GO" id="GO:0006260">
    <property type="term" value="P:DNA replication"/>
    <property type="evidence" value="ECO:0007669"/>
    <property type="project" value="UniProtKB-KW"/>
</dbReference>
<dbReference type="GO" id="GO:0005198">
    <property type="term" value="F:structural molecule activity"/>
    <property type="evidence" value="ECO:0007669"/>
    <property type="project" value="InterPro"/>
</dbReference>
<feature type="binding site" evidence="16">
    <location>
        <position position="74"/>
    </location>
    <ligand>
        <name>a divalent metal cation</name>
        <dbReference type="ChEBI" id="CHEBI:60240"/>
    </ligand>
</feature>
<dbReference type="KEGG" id="vg:13564481"/>
<dbReference type="EC" id="3.1.21.-" evidence="17"/>
<dbReference type="InterPro" id="IPR001301">
    <property type="entry name" value="Gemini_AL1_CLV"/>
</dbReference>
<comment type="similarity">
    <text evidence="2 17">Belongs to the geminiviridae Rep protein family.</text>
</comment>
<dbReference type="InterPro" id="IPR049912">
    <property type="entry name" value="CRESS_DNA_REP"/>
</dbReference>
<keyword evidence="13" id="KW-0190">Covalent protein-DNA linkage</keyword>
<organism evidence="20 21">
    <name type="scientific">Sporobolus striate mosaic virus 1</name>
    <dbReference type="NCBI Taxonomy" id="1302849"/>
    <lineage>
        <taxon>Viruses</taxon>
        <taxon>Monodnaviria</taxon>
        <taxon>Shotokuvirae</taxon>
        <taxon>Cressdnaviricota</taxon>
        <taxon>Repensiviricetes</taxon>
        <taxon>Geplafuvirales</taxon>
        <taxon>Geminiviridae</taxon>
        <taxon>Mastrevirus</taxon>
        <taxon>Mastrevirus sporoboprimi</taxon>
    </lineage>
</organism>
<keyword evidence="21" id="KW-1185">Reference proteome</keyword>
<evidence type="ECO:0000256" key="5">
    <source>
        <dbReference type="ARBA" id="ARBA00022679"/>
    </source>
</evidence>
<dbReference type="GO" id="GO:0016888">
    <property type="term" value="F:DNA endonuclease activity, producing 5'-phosphomonoesters"/>
    <property type="evidence" value="ECO:0007669"/>
    <property type="project" value="InterPro"/>
</dbReference>
<dbReference type="Gene3D" id="3.40.1310.20">
    <property type="match status" value="1"/>
</dbReference>
<dbReference type="GO" id="GO:0042025">
    <property type="term" value="C:host cell nucleus"/>
    <property type="evidence" value="ECO:0007669"/>
    <property type="project" value="UniProtKB-SubCell"/>
</dbReference>
<evidence type="ECO:0000256" key="2">
    <source>
        <dbReference type="ARBA" id="ARBA00006240"/>
    </source>
</evidence>
<evidence type="ECO:0000313" key="20">
    <source>
        <dbReference type="EMBL" id="AFN80716.1"/>
    </source>
</evidence>
<evidence type="ECO:0000256" key="13">
    <source>
        <dbReference type="ARBA" id="ARBA00023124"/>
    </source>
</evidence>
<dbReference type="Pfam" id="PF00799">
    <property type="entry name" value="Gemini_AL1"/>
    <property type="match status" value="1"/>
</dbReference>
<reference evidence="20 21" key="1">
    <citation type="journal article" date="2012" name="Virus Res.">
        <title>Australian monocot-infecting mastrevirus diversity rivals that in Africa.</title>
        <authorList>
            <person name="Kraberger S."/>
            <person name="Thomas J.E."/>
            <person name="Geering A.D."/>
            <person name="Dayaram A."/>
            <person name="Stainton D."/>
            <person name="Hadfield J."/>
            <person name="Walters M."/>
            <person name="Parmenter K.S."/>
            <person name="van Brunschot S."/>
            <person name="Collings D.A."/>
            <person name="Martin D.P."/>
            <person name="Varsani A."/>
        </authorList>
    </citation>
    <scope>NUCLEOTIDE SEQUENCE [LARGE SCALE GENOMIC DNA]</scope>
    <source>
        <strain evidence="20">AU-3020_1-2011</strain>
    </source>
</reference>
<dbReference type="OrthoDB" id="9195at10239"/>
<keyword evidence="10" id="KW-0547">Nucleotide-binding</keyword>
<dbReference type="Proteomes" id="UP000203720">
    <property type="component" value="Segment"/>
</dbReference>
<name>J7FHC3_9GEMI</name>
<evidence type="ECO:0000256" key="18">
    <source>
        <dbReference type="SAM" id="MobiDB-lite"/>
    </source>
</evidence>
<evidence type="ECO:0000256" key="16">
    <source>
        <dbReference type="PIRSR" id="PIRSR601191-2"/>
    </source>
</evidence>
<evidence type="ECO:0000256" key="14">
    <source>
        <dbReference type="ARBA" id="ARBA00023125"/>
    </source>
</evidence>
<keyword evidence="7" id="KW-0235">DNA replication</keyword>
<dbReference type="GO" id="GO:0046872">
    <property type="term" value="F:metal ion binding"/>
    <property type="evidence" value="ECO:0007669"/>
    <property type="project" value="UniProtKB-KW"/>
</dbReference>
<keyword evidence="8" id="KW-0540">Nuclease</keyword>
<keyword evidence="12 17" id="KW-0378">Hydrolase</keyword>
<keyword evidence="4 17" id="KW-1048">Host nucleus</keyword>
<feature type="binding site" evidence="16">
    <location>
        <position position="76"/>
    </location>
    <ligand>
        <name>a divalent metal cation</name>
        <dbReference type="ChEBI" id="CHEBI:60240"/>
    </ligand>
</feature>
<dbReference type="EMBL" id="JQ948051">
    <property type="protein sequence ID" value="AFN80716.1"/>
    <property type="molecule type" value="Genomic_DNA"/>
</dbReference>
<dbReference type="GeneID" id="13564481"/>
<evidence type="ECO:0000256" key="8">
    <source>
        <dbReference type="ARBA" id="ARBA00022722"/>
    </source>
</evidence>
<feature type="region of interest" description="Disordered" evidence="18">
    <location>
        <begin position="125"/>
        <end position="147"/>
    </location>
</feature>
<comment type="subcellular location">
    <subcellularLocation>
        <location evidence="1 17">Host nucleus</location>
    </subcellularLocation>
</comment>
<keyword evidence="3" id="KW-0678">Repressor</keyword>
<dbReference type="InterPro" id="IPR001191">
    <property type="entry name" value="Gemini_AL1_REP"/>
</dbReference>
<evidence type="ECO:0000256" key="10">
    <source>
        <dbReference type="ARBA" id="ARBA00022741"/>
    </source>
</evidence>
<dbReference type="InterPro" id="IPR022692">
    <property type="entry name" value="Gemini_AL1_REP_central"/>
</dbReference>
<dbReference type="GO" id="GO:0016779">
    <property type="term" value="F:nucleotidyltransferase activity"/>
    <property type="evidence" value="ECO:0007669"/>
    <property type="project" value="UniProtKB-KW"/>
</dbReference>
<evidence type="ECO:0000256" key="11">
    <source>
        <dbReference type="ARBA" id="ARBA00022759"/>
    </source>
</evidence>
<evidence type="ECO:0000256" key="17">
    <source>
        <dbReference type="RuleBase" id="RU361249"/>
    </source>
</evidence>
<dbReference type="SUPFAM" id="SSF55464">
    <property type="entry name" value="Origin of replication-binding domain, RBD-like"/>
    <property type="match status" value="1"/>
</dbReference>
<protein>
    <recommendedName>
        <fullName evidence="17">Replication-associated protein</fullName>
        <shortName evidence="17">Rep</shortName>
        <ecNumber evidence="17">3.1.21.-</ecNumber>
    </recommendedName>
</protein>
<evidence type="ECO:0000256" key="15">
    <source>
        <dbReference type="PIRSR" id="PIRSR601191-1"/>
    </source>
</evidence>
<comment type="subunit">
    <text evidence="17">Homooligomer.</text>
</comment>
<keyword evidence="14" id="KW-0238">DNA-binding</keyword>
<dbReference type="Pfam" id="PF08283">
    <property type="entry name" value="Gemini_AL1_M"/>
    <property type="match status" value="1"/>
</dbReference>
<dbReference type="RefSeq" id="YP_006666527.1">
    <property type="nucleotide sequence ID" value="NC_018577.1"/>
</dbReference>
<feature type="binding site" evidence="16">
    <location>
        <position position="118"/>
    </location>
    <ligand>
        <name>a divalent metal cation</name>
        <dbReference type="ChEBI" id="CHEBI:60240"/>
    </ligand>
</feature>
<evidence type="ECO:0000256" key="3">
    <source>
        <dbReference type="ARBA" id="ARBA00022491"/>
    </source>
</evidence>
<keyword evidence="5" id="KW-0808">Transferase</keyword>
<keyword evidence="11" id="KW-0255">Endonuclease</keyword>
<dbReference type="PRINTS" id="PR00228">
    <property type="entry name" value="GEMCOATCLVL1"/>
</dbReference>
<keyword evidence="6" id="KW-0548">Nucleotidyltransferase</keyword>
<proteinExistence type="inferred from homology"/>
<feature type="active site" description="For DNA cleavage activity" evidence="15">
    <location>
        <position position="114"/>
    </location>
</feature>
<evidence type="ECO:0000256" key="6">
    <source>
        <dbReference type="ARBA" id="ARBA00022695"/>
    </source>
</evidence>
<dbReference type="GO" id="GO:0003677">
    <property type="term" value="F:DNA binding"/>
    <property type="evidence" value="ECO:0007669"/>
    <property type="project" value="UniProtKB-KW"/>
</dbReference>
<evidence type="ECO:0000259" key="19">
    <source>
        <dbReference type="PROSITE" id="PS52020"/>
    </source>
</evidence>
<dbReference type="PRINTS" id="PR00227">
    <property type="entry name" value="GEMCOATAL1"/>
</dbReference>
<keyword evidence="9 16" id="KW-0479">Metal-binding</keyword>
<accession>J7FHC3</accession>
<evidence type="ECO:0000256" key="9">
    <source>
        <dbReference type="ARBA" id="ARBA00022723"/>
    </source>
</evidence>
<dbReference type="PROSITE" id="PS52020">
    <property type="entry name" value="CRESS_DNA_REP"/>
    <property type="match status" value="1"/>
</dbReference>
<evidence type="ECO:0000256" key="7">
    <source>
        <dbReference type="ARBA" id="ARBA00022705"/>
    </source>
</evidence>
<sequence length="375" mass="43406">MSGPSRPPSPFAISSSDEESVDGFHFRGKNIFLTYSRCEIDPALITDALWDKFSSHKPLYILSVRELHQDSGFHVHCLVQLTDQYRSRDSSFADLGGNHPNIQTVRSATKVKEYILKEPVSQSARGKFVAPGGRPPKHTDRRRSDSAVKDERMRYILRTATTRDDYLGMVRKSFPFEWATRLAQFEYSASKLFPDITPQYQSQYQTTDLTCHENLLDWYQENLQCYIDGAGRRKSLYICGPTRTGKKSWARVLGRHNYYNMQVDWATYDQEAQYNVIDDIPFKFCPHWKALIGCQKDFTVNPKYGKKKLIKGGIPTIILVNEDEDWLADMTPGQVSYFEANVQIHYMTSEESFIPDPALRQRLSLNYYKVCFFLM</sequence>
<dbReference type="GO" id="GO:0000166">
    <property type="term" value="F:nucleotide binding"/>
    <property type="evidence" value="ECO:0007669"/>
    <property type="project" value="UniProtKB-KW"/>
</dbReference>
<evidence type="ECO:0000256" key="12">
    <source>
        <dbReference type="ARBA" id="ARBA00022801"/>
    </source>
</evidence>
<feature type="binding site" evidence="16">
    <location>
        <position position="66"/>
    </location>
    <ligand>
        <name>a divalent metal cation</name>
        <dbReference type="ChEBI" id="CHEBI:60240"/>
    </ligand>
</feature>
<evidence type="ECO:0000256" key="4">
    <source>
        <dbReference type="ARBA" id="ARBA00022562"/>
    </source>
</evidence>
<evidence type="ECO:0000256" key="1">
    <source>
        <dbReference type="ARBA" id="ARBA00004147"/>
    </source>
</evidence>
<comment type="cofactor">
    <cofactor evidence="16">
        <name>Mg(2+)</name>
        <dbReference type="ChEBI" id="CHEBI:18420"/>
    </cofactor>
    <cofactor evidence="16">
        <name>Mn(2+)</name>
        <dbReference type="ChEBI" id="CHEBI:29035"/>
    </cofactor>
    <text evidence="16">Divalent metal cations, possibly Mg(2+) or Mn(2+).</text>
</comment>
<feature type="domain" description="CRESS-DNA virus Rep endonuclease" evidence="19">
    <location>
        <begin position="25"/>
        <end position="128"/>
    </location>
</feature>
<evidence type="ECO:0000313" key="21">
    <source>
        <dbReference type="Proteomes" id="UP000203720"/>
    </source>
</evidence>